<feature type="compositionally biased region" description="Polar residues" evidence="1">
    <location>
        <begin position="570"/>
        <end position="588"/>
    </location>
</feature>
<feature type="region of interest" description="Disordered" evidence="1">
    <location>
        <begin position="1202"/>
        <end position="1262"/>
    </location>
</feature>
<dbReference type="RefSeq" id="WP_169192860.1">
    <property type="nucleotide sequence ID" value="NZ_CP046391.1"/>
</dbReference>
<accession>A0A858PX98</accession>
<feature type="region of interest" description="Disordered" evidence="1">
    <location>
        <begin position="1693"/>
        <end position="1744"/>
    </location>
</feature>
<organism evidence="2 3">
    <name type="scientific">Anaplasma platys</name>
    <dbReference type="NCBI Taxonomy" id="949"/>
    <lineage>
        <taxon>Bacteria</taxon>
        <taxon>Pseudomonadati</taxon>
        <taxon>Pseudomonadota</taxon>
        <taxon>Alphaproteobacteria</taxon>
        <taxon>Rickettsiales</taxon>
        <taxon>Anaplasmataceae</taxon>
        <taxon>Anaplasma</taxon>
    </lineage>
</organism>
<feature type="compositionally biased region" description="Basic and acidic residues" evidence="1">
    <location>
        <begin position="1703"/>
        <end position="1715"/>
    </location>
</feature>
<name>A0A858PX98_9RICK</name>
<feature type="compositionally biased region" description="Polar residues" evidence="1">
    <location>
        <begin position="763"/>
        <end position="778"/>
    </location>
</feature>
<feature type="compositionally biased region" description="Polar residues" evidence="1">
    <location>
        <begin position="721"/>
        <end position="730"/>
    </location>
</feature>
<feature type="compositionally biased region" description="Basic and acidic residues" evidence="1">
    <location>
        <begin position="753"/>
        <end position="762"/>
    </location>
</feature>
<feature type="region of interest" description="Disordered" evidence="1">
    <location>
        <begin position="2232"/>
        <end position="2254"/>
    </location>
</feature>
<dbReference type="EMBL" id="CP046391">
    <property type="protein sequence ID" value="QJC27204.1"/>
    <property type="molecule type" value="Genomic_DNA"/>
</dbReference>
<evidence type="ECO:0000256" key="1">
    <source>
        <dbReference type="SAM" id="MobiDB-lite"/>
    </source>
</evidence>
<feature type="compositionally biased region" description="Basic and acidic residues" evidence="1">
    <location>
        <begin position="477"/>
        <end position="488"/>
    </location>
</feature>
<feature type="compositionally biased region" description="Basic and acidic residues" evidence="1">
    <location>
        <begin position="3178"/>
        <end position="3190"/>
    </location>
</feature>
<gene>
    <name evidence="2" type="ORF">ANPL_00415</name>
</gene>
<feature type="region of interest" description="Disordered" evidence="1">
    <location>
        <begin position="3172"/>
        <end position="3232"/>
    </location>
</feature>
<evidence type="ECO:0000313" key="3">
    <source>
        <dbReference type="Proteomes" id="UP000500930"/>
    </source>
</evidence>
<evidence type="ECO:0000313" key="2">
    <source>
        <dbReference type="EMBL" id="QJC27204.1"/>
    </source>
</evidence>
<sequence>MSDNTESHSFKLFPTLKYTATSDKAHNELAAWGADGTGKIFRPPSARFFFHNGILVYQDQEVTVAFPKKYQYVDLKKSTATAGEEYSLTLCDDAKLPVTQQTFKEVTNIEDLLKQAEQSDVPLTNSLQKLEKRTNFNPLKAIESQLPADVLRENANGTKALQIKQWLDDAATPGQAAIYLEDQPEKVVALLPQDKIRFRVSEDSIAIVYTPPEYPSVEQTISLHLKDIFQDESHLNYLESVLDSHPVYLLISNKSHKISESLSDISDGKERTFTRIYDYDKAKALLAQVGLIDSEQNTSESTSVIEGEYALELGITNELLGVQSAGNSSSKVYKTTVLTGVAESIKIERNIGAPHKTIALIGHNIGYVTVTGKDLVVPYDSAVINRSTDLLQAIAKQYFIYSHQITDPSTPVPDGNYGSISIVDNGNVNWSEGKAPTQPIKVGSYSLAKSALFSLPIVLVPENQVVQMPWMSSEHMKKDAGTVVKEPESPVAPTAVSDSGATGSAGAEAKEQLEPSTQVKGSGGGAHPESGSKTNEPERTAGDTGQLPQVKTSPPVIPTPQGRSNDEDNSPQGRSLIGTGSQSETSEVTRVPSKKVNDTENSPPEGDKSPPQSPVAPTAVSDSGATGSAGAEAKEQLEPSTQVKGSGGGAHPESGSKTNEPERTAGDTGQLPQVKTSPPVIPTPQGRSNDEDNSPQGRSLIGTGSQSETSGNNAKVAESIIGQTAQSEQPTEGMRQPKKTSISHDTTTHKIRREATGHDGDGTTRNQQHPVDNMPTDTGSRKFESPEDLNKSLCGFINNSSSELNSNPEIAERFKELPPLGVLTPGSIIPAPKINGNEPHLYTASIKSPTKDEILLSYHRYYFKNGQLVCDTEGSSYYIVIPKEYHFLRSSPETTSQHGVGILCDQEGNSLPVQSLYVVAKGDPDANMVPYKTHFPLVHDISQITNAHWRAAPGIEKLDTSHTAGEHFKRPEVKIVDREQIAVIERLADDKTIGKLNDHAAVFISTPSDPAHPYKLSINGEVSPVKGLGLTPQNVMTTKVLVTSDRDLKLYNIPSKHHGTPLVNTEAEAATFFSAIDDIIRSGSTTIKPIAANVVFTPKDAAGNYKLLIIGRAGMLTVPELLKRNIYFSTKLSGLVIKDKNDPNGEVLLAFLDPLEGTYDLRYRMPIAKSTQCHDDEYVLTLGDKIISANFGSLYVPKVSNEHSSKTVNSEPVVHGGGDGHTHDTKVPLNAHGPTKLSTTTPNLTHAAPAQETTLPTHLTTPESSSFDAYKASFVSPVDQNGTKPLNELEIIQRLKESPVLGVLTPGAMYDIPKLSQEDPDIYVADFQQPSITKPFISPDRYYFAGDQLICDTEGASYHIVIPKEYHYLKQSQHFRNGHYLGEFCDISGKPLSTELLHIVRKGASPTAMESYTQVFPKVKNPTQLIAVEWKAREPGVLLDPHAVDGRKYANHTVSIVAEGQTAVLKRASNETIGRLNDQAATFTIEEHDGVSTYKLHLNGIEKQLNIENPLPPYEHSLASNLSLVISNGTLKIFSAEKHFPNDLIVDSTEKAILFKNALEDILLHGRAKLAPPMVAKVSFDIKGILDYQNANFDLEIVHHGKMLYELLFENKELYFSTQLLGLVTKDSNVSQAANGHAEERLLAFLSLYSLDHGKNLKGLPEVKSSPCHPGAFALTLDDTTLLGMNLSQSHISSTEQCIPHENTGDSQDRTHTGHEGGSSTAGLPHAGENTPTFDSDNNRYVPGYTAPPTFGDVGPSGGKVQPINANYASGDNILSDEDLCNLISKDTAKANNNPKIVEHLKTWTDTGVLAPGIALNIPKLSLKDPDIYTASIQEHSGEKTFIPPYRYYFKNDLLLCDTDGAAYYIVIPKEYHYLKQSPQHLRNHHYFGEFCDKWGNPLSTKSLHVIKKGDPSGTLVSYEELLPSAEKIPQLISVEWKSLGQKEPAFPTISGVVSQNPAVEIIAEGEIATLKGLVGGETIGKLNDHAATFAVVSHDSVNPYKLFLNGQEFDIECSTPPSNKLRKALLLAVSDGILKIYSDSNKHIPHAAVIDTEAGAELLSAAVNYVLQFGSTKLPNMTALVALEQRADSPQDFDLQFLHNGKPIVKSFCGGRELHFSTKYLGLVSRDPSSPTEEKLVAFLNLPPAPEDKIVSGLPGVKSAPCNAELLVLTIGDRVLSANFSKSYIPEDNGHKEEQDTSATGPIALHTHHVHYNNVAGSNADQYFSSANTFGGSGLERDSRRPGTAEQVAHTSQETAITEQTNNVFASMKLGLGKIISANHVPGKTLYAAQGSLLHKNDNHVSVKTVSLPVPTYISTHKGILLTQNNQNFSLELAPHHRYLIVQNFNDVYELFPCNASGTPLRGENFEYGKQFCGDNEGCSLFKDGKQSNYDYRNSTDYPKKVNIGTNYLSFEHKVLKESELRDLFKELYYTSIKNGKQPILKLLNPGHFSLVPHLKPADETHVYSGPVGITKPSIMFAVHDNQKAFEVIVTSKDGDSHSTQVDITSGRLLGSLQEARKTALDREPLYLITDGETVLFSTDPHGMKAVNTLSPYIKTVLDTAFGMAKPLQPSQLYEGNFYVFRVVPIAKYEHGMQGMGIQMHDQIIEIPLTPTQRNGHIWGFAESDPCKIEHRLQDGHKIVQHYEMPKLQREVLKEFISNNIKLVLEHSDDHLSPTMAVHVGQHTAIKYDGTVHDIAQANESQEVKNFAQEFLQELHNQYIIRSRHENASGQLPITQLDVIQLTQDFAPSRDMKSFMTLHSSPVGDEDNSDYDHLYIDAQSSWTTSHRFPRSVFYFRDDNKLAVTTPDQPEVVFDDKYRFFKVTQGKNADKVSLALCDQEGNEASRAPLLDSRNVLFDVSLGENNPLDLFRASSGKVIFELRQGVKEMVYSPTRVELLPTHESPFSGTHGNTALAHLNTVGMYLDWDTNEGKISLQYMNPLALVGTNPRLEIDLLANSWIQAPKIAMEAASKATPLYLTISDGKTAFTTYENAKDSDMRQDESFLEFLKTILVLPEDGRKTTLLLTLDAPLKETSTKIPFLITPLNGDVSLIDPEYKSTTPRLFLELGGFSVAYDSNNVIQCVSRPTQWAKQIVGAILPVAFVLEAPDDDAGKPAKLTNKFNHLSINAGELGETIANDLKFYSMPIDLAVNGNETHNIGEYAYEKLTAATDATKTHASRRDLSTNHDHTPEPQNDGTPEQAPVKPKAHVQHPQYPGNKPAAGDALNHLPAPGDDRSFNFEEWSLTSKLHNLHVDRPEAPDRDYELWVRATRSEMHTFYENVDIKYRSDGFSYHEAMNLYEGIVVESCGRYTFPVQLGTVDNDGNVKIGNHEYGQLADLDKMFTPQG</sequence>
<keyword evidence="3" id="KW-1185">Reference proteome</keyword>
<dbReference type="KEGG" id="aplt:ANPL_00415"/>
<feature type="region of interest" description="Disordered" evidence="1">
    <location>
        <begin position="477"/>
        <end position="787"/>
    </location>
</feature>
<protein>
    <submittedName>
        <fullName evidence="2">Uncharacterized protein</fullName>
    </submittedName>
</protein>
<reference evidence="2 3" key="1">
    <citation type="journal article" date="2020" name="Pathogens">
        <title>First Whole Genome Sequence of Anaplasma platys, an Obligate Intracellular Rickettsial Pathogen of Dogs.</title>
        <authorList>
            <person name="Llanes A."/>
            <person name="Rajeev S."/>
        </authorList>
    </citation>
    <scope>NUCLEOTIDE SEQUENCE [LARGE SCALE GENOMIC DNA]</scope>
    <source>
        <strain evidence="2 3">S3</strain>
    </source>
</reference>
<feature type="compositionally biased region" description="Low complexity" evidence="1">
    <location>
        <begin position="1252"/>
        <end position="1262"/>
    </location>
</feature>
<feature type="compositionally biased region" description="Polar residues" evidence="1">
    <location>
        <begin position="694"/>
        <end position="713"/>
    </location>
</feature>
<proteinExistence type="predicted"/>
<dbReference type="Proteomes" id="UP000500930">
    <property type="component" value="Chromosome"/>
</dbReference>